<proteinExistence type="predicted"/>
<reference evidence="1" key="1">
    <citation type="thesis" date="2020" institute="ProQuest LLC" country="789 East Eisenhower Parkway, Ann Arbor, MI, USA">
        <title>Comparative Genomics and Chromosome Evolution.</title>
        <authorList>
            <person name="Mudd A.B."/>
        </authorList>
    </citation>
    <scope>NUCLEOTIDE SEQUENCE</scope>
    <source>
        <strain evidence="1">HN-11 Male</strain>
        <tissue evidence="1">Kidney and liver</tissue>
    </source>
</reference>
<comment type="caution">
    <text evidence="1">The sequence shown here is derived from an EMBL/GenBank/DDBJ whole genome shotgun (WGS) entry which is preliminary data.</text>
</comment>
<evidence type="ECO:0000313" key="1">
    <source>
        <dbReference type="EMBL" id="KAG9461542.1"/>
    </source>
</evidence>
<name>A0A8J6C342_ELECQ</name>
<protein>
    <submittedName>
        <fullName evidence="1">Uncharacterized protein</fullName>
    </submittedName>
</protein>
<dbReference type="AlphaFoldDB" id="A0A8J6C342"/>
<evidence type="ECO:0000313" key="2">
    <source>
        <dbReference type="Proteomes" id="UP000770717"/>
    </source>
</evidence>
<accession>A0A8J6C342</accession>
<dbReference type="EMBL" id="WNTK01019895">
    <property type="protein sequence ID" value="KAG9461542.1"/>
    <property type="molecule type" value="Genomic_DNA"/>
</dbReference>
<sequence>MSPSLDLARSVEEIVDDLEESEAEDRQRHLVVAQCESGGERNMACLSSSDRLCRPHRSVSSTACGYSFLTS</sequence>
<dbReference type="Proteomes" id="UP000770717">
    <property type="component" value="Unassembled WGS sequence"/>
</dbReference>
<organism evidence="1 2">
    <name type="scientific">Eleutherodactylus coqui</name>
    <name type="common">Puerto Rican coqui</name>
    <dbReference type="NCBI Taxonomy" id="57060"/>
    <lineage>
        <taxon>Eukaryota</taxon>
        <taxon>Metazoa</taxon>
        <taxon>Chordata</taxon>
        <taxon>Craniata</taxon>
        <taxon>Vertebrata</taxon>
        <taxon>Euteleostomi</taxon>
        <taxon>Amphibia</taxon>
        <taxon>Batrachia</taxon>
        <taxon>Anura</taxon>
        <taxon>Neobatrachia</taxon>
        <taxon>Hyloidea</taxon>
        <taxon>Eleutherodactylidae</taxon>
        <taxon>Eleutherodactylinae</taxon>
        <taxon>Eleutherodactylus</taxon>
        <taxon>Eleutherodactylus</taxon>
    </lineage>
</organism>
<gene>
    <name evidence="1" type="ORF">GDO78_016465</name>
</gene>
<keyword evidence="2" id="KW-1185">Reference proteome</keyword>